<dbReference type="Proteomes" id="UP000828390">
    <property type="component" value="Unassembled WGS sequence"/>
</dbReference>
<feature type="domain" description="Pre-SET" evidence="19">
    <location>
        <begin position="729"/>
        <end position="801"/>
    </location>
</feature>
<proteinExistence type="predicted"/>
<dbReference type="EMBL" id="JAIWYP010000001">
    <property type="protein sequence ID" value="KAH3887500.1"/>
    <property type="molecule type" value="Genomic_DNA"/>
</dbReference>
<dbReference type="InterPro" id="IPR001739">
    <property type="entry name" value="Methyl_CpG_DNA-bd"/>
</dbReference>
<keyword evidence="5" id="KW-0489">Methyltransferase</keyword>
<feature type="compositionally biased region" description="Polar residues" evidence="17">
    <location>
        <begin position="156"/>
        <end position="168"/>
    </location>
</feature>
<dbReference type="PANTHER" id="PTHR46024:SF1">
    <property type="entry name" value="HISTONE-LYSINE N-METHYLTRANSFERASE EGGLESS"/>
    <property type="match status" value="1"/>
</dbReference>
<feature type="region of interest" description="Disordered" evidence="17">
    <location>
        <begin position="466"/>
        <end position="498"/>
    </location>
</feature>
<keyword evidence="13 16" id="KW-0175">Coiled coil</keyword>
<feature type="coiled-coil region" evidence="16">
    <location>
        <begin position="49"/>
        <end position="101"/>
    </location>
</feature>
<evidence type="ECO:0000313" key="22">
    <source>
        <dbReference type="EMBL" id="KAH3887500.1"/>
    </source>
</evidence>
<feature type="domain" description="Post-SET" evidence="20">
    <location>
        <begin position="1085"/>
        <end position="1101"/>
    </location>
</feature>
<dbReference type="InterPro" id="IPR016177">
    <property type="entry name" value="DNA-bd_dom_sf"/>
</dbReference>
<dbReference type="Pfam" id="PF18359">
    <property type="entry name" value="Tudor_5"/>
    <property type="match status" value="1"/>
</dbReference>
<evidence type="ECO:0000256" key="4">
    <source>
        <dbReference type="ARBA" id="ARBA00022491"/>
    </source>
</evidence>
<comment type="caution">
    <text evidence="22">The sequence shown here is derived from an EMBL/GenBank/DDBJ whole genome shotgun (WGS) entry which is preliminary data.</text>
</comment>
<dbReference type="InterPro" id="IPR041291">
    <property type="entry name" value="TUDOR_5"/>
</dbReference>
<dbReference type="GO" id="GO:0005634">
    <property type="term" value="C:nucleus"/>
    <property type="evidence" value="ECO:0007669"/>
    <property type="project" value="UniProtKB-SubCell"/>
</dbReference>
<dbReference type="GO" id="GO:0008270">
    <property type="term" value="F:zinc ion binding"/>
    <property type="evidence" value="ECO:0007669"/>
    <property type="project" value="InterPro"/>
</dbReference>
<organism evidence="22 23">
    <name type="scientific">Dreissena polymorpha</name>
    <name type="common">Zebra mussel</name>
    <name type="synonym">Mytilus polymorpha</name>
    <dbReference type="NCBI Taxonomy" id="45954"/>
    <lineage>
        <taxon>Eukaryota</taxon>
        <taxon>Metazoa</taxon>
        <taxon>Spiralia</taxon>
        <taxon>Lophotrochozoa</taxon>
        <taxon>Mollusca</taxon>
        <taxon>Bivalvia</taxon>
        <taxon>Autobranchia</taxon>
        <taxon>Heteroconchia</taxon>
        <taxon>Euheterodonta</taxon>
        <taxon>Imparidentia</taxon>
        <taxon>Neoheterodontei</taxon>
        <taxon>Myida</taxon>
        <taxon>Dreissenoidea</taxon>
        <taxon>Dreissenidae</taxon>
        <taxon>Dreissena</taxon>
    </lineage>
</organism>
<gene>
    <name evidence="22" type="ORF">DPMN_011517</name>
</gene>
<dbReference type="GO" id="GO:0046974">
    <property type="term" value="F:histone H3K9 methyltransferase activity"/>
    <property type="evidence" value="ECO:0007669"/>
    <property type="project" value="TreeGrafter"/>
</dbReference>
<keyword evidence="4" id="KW-0678">Repressor</keyword>
<dbReference type="Pfam" id="PF01429">
    <property type="entry name" value="MBD"/>
    <property type="match status" value="1"/>
</dbReference>
<dbReference type="InterPro" id="IPR003616">
    <property type="entry name" value="Post-SET_dom"/>
</dbReference>
<evidence type="ECO:0000256" key="7">
    <source>
        <dbReference type="ARBA" id="ARBA00022691"/>
    </source>
</evidence>
<dbReference type="SUPFAM" id="SSF82199">
    <property type="entry name" value="SET domain"/>
    <property type="match status" value="1"/>
</dbReference>
<keyword evidence="14" id="KW-0804">Transcription</keyword>
<dbReference type="Pfam" id="PF18358">
    <property type="entry name" value="Tudor_4"/>
    <property type="match status" value="1"/>
</dbReference>
<reference evidence="22" key="1">
    <citation type="journal article" date="2019" name="bioRxiv">
        <title>The Genome of the Zebra Mussel, Dreissena polymorpha: A Resource for Invasive Species Research.</title>
        <authorList>
            <person name="McCartney M.A."/>
            <person name="Auch B."/>
            <person name="Kono T."/>
            <person name="Mallez S."/>
            <person name="Zhang Y."/>
            <person name="Obille A."/>
            <person name="Becker A."/>
            <person name="Abrahante J.E."/>
            <person name="Garbe J."/>
            <person name="Badalamenti J.P."/>
            <person name="Herman A."/>
            <person name="Mangelson H."/>
            <person name="Liachko I."/>
            <person name="Sullivan S."/>
            <person name="Sone E.D."/>
            <person name="Koren S."/>
            <person name="Silverstein K.A.T."/>
            <person name="Beckman K.B."/>
            <person name="Gohl D.M."/>
        </authorList>
    </citation>
    <scope>NUCLEOTIDE SEQUENCE</scope>
    <source>
        <strain evidence="22">Duluth1</strain>
        <tissue evidence="22">Whole animal</tissue>
    </source>
</reference>
<dbReference type="Gene3D" id="2.170.270.10">
    <property type="entry name" value="SET domain"/>
    <property type="match status" value="2"/>
</dbReference>
<dbReference type="Pfam" id="PF00856">
    <property type="entry name" value="SET"/>
    <property type="match status" value="1"/>
</dbReference>
<dbReference type="GO" id="GO:0070828">
    <property type="term" value="P:heterochromatin organization"/>
    <property type="evidence" value="ECO:0007669"/>
    <property type="project" value="TreeGrafter"/>
</dbReference>
<dbReference type="CDD" id="cd20382">
    <property type="entry name" value="Tudor_SETDB1_rpt1"/>
    <property type="match status" value="1"/>
</dbReference>
<dbReference type="PROSITE" id="PS50868">
    <property type="entry name" value="POST_SET"/>
    <property type="match status" value="1"/>
</dbReference>
<dbReference type="AlphaFoldDB" id="A0A9D4N481"/>
<feature type="domain" description="MBD" evidence="21">
    <location>
        <begin position="599"/>
        <end position="677"/>
    </location>
</feature>
<dbReference type="GO" id="GO:0005694">
    <property type="term" value="C:chromosome"/>
    <property type="evidence" value="ECO:0007669"/>
    <property type="project" value="UniProtKB-SubCell"/>
</dbReference>
<reference evidence="22" key="2">
    <citation type="submission" date="2020-11" db="EMBL/GenBank/DDBJ databases">
        <authorList>
            <person name="McCartney M.A."/>
            <person name="Auch B."/>
            <person name="Kono T."/>
            <person name="Mallez S."/>
            <person name="Becker A."/>
            <person name="Gohl D.M."/>
            <person name="Silverstein K.A.T."/>
            <person name="Koren S."/>
            <person name="Bechman K.B."/>
            <person name="Herman A."/>
            <person name="Abrahante J.E."/>
            <person name="Garbe J."/>
        </authorList>
    </citation>
    <scope>NUCLEOTIDE SEQUENCE</scope>
    <source>
        <strain evidence="22">Duluth1</strain>
        <tissue evidence="22">Whole animal</tissue>
    </source>
</reference>
<dbReference type="SMART" id="SM00468">
    <property type="entry name" value="PreSET"/>
    <property type="match status" value="1"/>
</dbReference>
<evidence type="ECO:0000256" key="5">
    <source>
        <dbReference type="ARBA" id="ARBA00022603"/>
    </source>
</evidence>
<keyword evidence="11" id="KW-0156">Chromatin regulator</keyword>
<feature type="region of interest" description="Disordered" evidence="17">
    <location>
        <begin position="888"/>
        <end position="1007"/>
    </location>
</feature>
<evidence type="ECO:0000259" key="19">
    <source>
        <dbReference type="PROSITE" id="PS50867"/>
    </source>
</evidence>
<dbReference type="GO" id="GO:0032259">
    <property type="term" value="P:methylation"/>
    <property type="evidence" value="ECO:0007669"/>
    <property type="project" value="UniProtKB-KW"/>
</dbReference>
<keyword evidence="3" id="KW-0158">Chromosome</keyword>
<dbReference type="InterPro" id="IPR041292">
    <property type="entry name" value="Tudor_4"/>
</dbReference>
<feature type="domain" description="SET" evidence="18">
    <location>
        <begin position="804"/>
        <end position="1076"/>
    </location>
</feature>
<dbReference type="SUPFAM" id="SSF63748">
    <property type="entry name" value="Tudor/PWWP/MBT"/>
    <property type="match status" value="1"/>
</dbReference>
<evidence type="ECO:0000256" key="10">
    <source>
        <dbReference type="ARBA" id="ARBA00022833"/>
    </source>
</evidence>
<evidence type="ECO:0000256" key="17">
    <source>
        <dbReference type="SAM" id="MobiDB-lite"/>
    </source>
</evidence>
<feature type="compositionally biased region" description="Low complexity" evidence="17">
    <location>
        <begin position="937"/>
        <end position="948"/>
    </location>
</feature>
<evidence type="ECO:0000259" key="18">
    <source>
        <dbReference type="PROSITE" id="PS50280"/>
    </source>
</evidence>
<feature type="compositionally biased region" description="Basic and acidic residues" evidence="17">
    <location>
        <begin position="953"/>
        <end position="967"/>
    </location>
</feature>
<dbReference type="SMART" id="SM00317">
    <property type="entry name" value="SET"/>
    <property type="match status" value="1"/>
</dbReference>
<dbReference type="PANTHER" id="PTHR46024">
    <property type="entry name" value="HISTONE-LYSINE N-METHYLTRANSFERASE EGGLESS"/>
    <property type="match status" value="1"/>
</dbReference>
<evidence type="ECO:0008006" key="24">
    <source>
        <dbReference type="Google" id="ProtNLM"/>
    </source>
</evidence>
<feature type="region of interest" description="Disordered" evidence="17">
    <location>
        <begin position="156"/>
        <end position="191"/>
    </location>
</feature>
<dbReference type="SMART" id="SM00391">
    <property type="entry name" value="MBD"/>
    <property type="match status" value="1"/>
</dbReference>
<evidence type="ECO:0000256" key="3">
    <source>
        <dbReference type="ARBA" id="ARBA00022454"/>
    </source>
</evidence>
<comment type="subcellular location">
    <subcellularLocation>
        <location evidence="2">Chromosome</location>
    </subcellularLocation>
    <subcellularLocation>
        <location evidence="1">Nucleus</location>
    </subcellularLocation>
</comment>
<dbReference type="PROSITE" id="PS50280">
    <property type="entry name" value="SET"/>
    <property type="match status" value="1"/>
</dbReference>
<keyword evidence="8" id="KW-0479">Metal-binding</keyword>
<evidence type="ECO:0000256" key="11">
    <source>
        <dbReference type="ARBA" id="ARBA00022853"/>
    </source>
</evidence>
<evidence type="ECO:0000256" key="9">
    <source>
        <dbReference type="ARBA" id="ARBA00022737"/>
    </source>
</evidence>
<evidence type="ECO:0000256" key="6">
    <source>
        <dbReference type="ARBA" id="ARBA00022679"/>
    </source>
</evidence>
<feature type="compositionally biased region" description="Low complexity" evidence="17">
    <location>
        <begin position="169"/>
        <end position="182"/>
    </location>
</feature>
<keyword evidence="10" id="KW-0862">Zinc</keyword>
<keyword evidence="9" id="KW-0677">Repeat</keyword>
<keyword evidence="15" id="KW-0539">Nucleus</keyword>
<evidence type="ECO:0000256" key="15">
    <source>
        <dbReference type="ARBA" id="ARBA00023242"/>
    </source>
</evidence>
<keyword evidence="23" id="KW-1185">Reference proteome</keyword>
<evidence type="ECO:0000313" key="23">
    <source>
        <dbReference type="Proteomes" id="UP000828390"/>
    </source>
</evidence>
<feature type="compositionally biased region" description="Polar residues" evidence="17">
    <location>
        <begin position="485"/>
        <end position="496"/>
    </location>
</feature>
<dbReference type="CDD" id="cd10517">
    <property type="entry name" value="SET_SETDB1"/>
    <property type="match status" value="1"/>
</dbReference>
<evidence type="ECO:0000256" key="1">
    <source>
        <dbReference type="ARBA" id="ARBA00004123"/>
    </source>
</evidence>
<dbReference type="PROSITE" id="PS50982">
    <property type="entry name" value="MBD"/>
    <property type="match status" value="1"/>
</dbReference>
<evidence type="ECO:0000259" key="21">
    <source>
        <dbReference type="PROSITE" id="PS50982"/>
    </source>
</evidence>
<accession>A0A9D4N481</accession>
<keyword evidence="7" id="KW-0949">S-adenosyl-L-methionine</keyword>
<evidence type="ECO:0000256" key="12">
    <source>
        <dbReference type="ARBA" id="ARBA00023015"/>
    </source>
</evidence>
<protein>
    <recommendedName>
        <fullName evidence="24">Histone-lysine N-methyltransferase SETDB1</fullName>
    </recommendedName>
</protein>
<dbReference type="Gene3D" id="2.30.30.140">
    <property type="match status" value="3"/>
</dbReference>
<evidence type="ECO:0000256" key="8">
    <source>
        <dbReference type="ARBA" id="ARBA00022723"/>
    </source>
</evidence>
<evidence type="ECO:0000256" key="14">
    <source>
        <dbReference type="ARBA" id="ARBA00023163"/>
    </source>
</evidence>
<dbReference type="SUPFAM" id="SSF54171">
    <property type="entry name" value="DNA-binding domain"/>
    <property type="match status" value="1"/>
</dbReference>
<dbReference type="CDD" id="cd21181">
    <property type="entry name" value="Tudor_SETDB1_rpt2"/>
    <property type="match status" value="1"/>
</dbReference>
<name>A0A9D4N481_DREPO</name>
<dbReference type="InterPro" id="IPR007728">
    <property type="entry name" value="Pre-SET_dom"/>
</dbReference>
<keyword evidence="6" id="KW-0808">Transferase</keyword>
<dbReference type="InterPro" id="IPR051516">
    <property type="entry name" value="SETDB_methyltransferase"/>
</dbReference>
<keyword evidence="12" id="KW-0805">Transcription regulation</keyword>
<feature type="compositionally biased region" description="Basic and acidic residues" evidence="17">
    <location>
        <begin position="888"/>
        <end position="903"/>
    </location>
</feature>
<dbReference type="PROSITE" id="PS50867">
    <property type="entry name" value="PRE_SET"/>
    <property type="match status" value="1"/>
</dbReference>
<dbReference type="InterPro" id="IPR046341">
    <property type="entry name" value="SET_dom_sf"/>
</dbReference>
<sequence>MDADTSAMEVSDRVFQFSSDIDLGGLVDSVIADLCGSETVDDEELIGAKKHLKNQIKLAERKQRDINRIFSDCMEQLVQFKNTLEDEVRKEEDKEVELKAAVEAAANGPAEITIVDSDEDVVTDNYKVDDDDDVQFIQKTFDPTVAQKRQAAVMDSNSGVSTTQSQTRANLAAALSSASNSSRGSQPATQTALNALQQKKPAMSYMQSSQSNQEHMEKLFLFDVNAIKVGDIILGRRYGDVWQKAELLAIIQDTVMLSQHKYKVRFLNKKMIKVLTSRQVAFKDFINKPVLVGTRITAVYKDEQSDDIFYAGIIAEAPNGRNDLRYLVFFDDGYAQYCSAKDIHKVFYQSRDVWEDIHPDSQDFVKDYLAQYPERPMVRLHKGQTVKTEWKGKWWVAKVEEVDASLVLMYFPADKRGEWIYRGSTRLEPLYSALANAEANRNAGKMKRHNLNLAGAKKPVVEYTRNNSTENSPAKIEKRKAVAKKSTTPQSSTHTGQMLEPPWMRQKLEDKKPSLKIQSPDKFATSTISGSAGGKGKDMATVLQDRLGSTEDSSAVDLESLGTRLDHIIPSADKTRKKMVKHRCDRKCLGDMADIPEKFKGNNPLLIPLFFGWERHVAKTKPYGRRVVFYRAPCGRRLRNLLELDGYLEATDSQLAIDHFCCDPELHVHYEFIPVKTFCDIKDISYGKENVVISCVNGVDRHYPDYVDYSNQRIPATGVKLNLDPNFLVCCNCEDNCRDRSKCACQQLTVESSAVTNGGKPIPDSGYRHRRLEEPLSSGVYECNSRCKCDKRCGNRVAQNGLQNRLQVFKTEKRGWGLRCLDDIPHGGFICIYAGQLLTDQGANEDGQQYGDEYLAELDYIEVAERQKEGYESDVENIEDIADHEADFDSEGSAHKSDSDESFKAVSFQNKKSNEALPEKRHLTRLAEKSVKKKQTAQKSSSSSPASAIRSPDLPDLHDTGPTDLEKKKRVGRSTAARYGSLNPSKKDHKEVSDEKDEDDSFHGPSVRDFFKDGQSCYIMDAKSMGNIGRYLNHSCLPNAFVQNVFVDTHDLRFPWIAFFAGQYISAGSELTWDYNYEVGSVPGKVLYCYCGSADCRGRLL</sequence>
<evidence type="ECO:0000256" key="13">
    <source>
        <dbReference type="ARBA" id="ARBA00023054"/>
    </source>
</evidence>
<dbReference type="GO" id="GO:0003677">
    <property type="term" value="F:DNA binding"/>
    <property type="evidence" value="ECO:0007669"/>
    <property type="project" value="InterPro"/>
</dbReference>
<evidence type="ECO:0000256" key="16">
    <source>
        <dbReference type="SAM" id="Coils"/>
    </source>
</evidence>
<dbReference type="Pfam" id="PF05033">
    <property type="entry name" value="Pre-SET"/>
    <property type="match status" value="1"/>
</dbReference>
<dbReference type="InterPro" id="IPR001214">
    <property type="entry name" value="SET_dom"/>
</dbReference>
<feature type="compositionally biased region" description="Basic and acidic residues" evidence="17">
    <location>
        <begin position="912"/>
        <end position="930"/>
    </location>
</feature>
<evidence type="ECO:0000256" key="2">
    <source>
        <dbReference type="ARBA" id="ARBA00004286"/>
    </source>
</evidence>
<evidence type="ECO:0000259" key="20">
    <source>
        <dbReference type="PROSITE" id="PS50868"/>
    </source>
</evidence>
<dbReference type="GO" id="GO:0010629">
    <property type="term" value="P:negative regulation of gene expression"/>
    <property type="evidence" value="ECO:0007669"/>
    <property type="project" value="TreeGrafter"/>
</dbReference>
<dbReference type="InterPro" id="IPR047232">
    <property type="entry name" value="SETDB1/2-like_MBD"/>
</dbReference>
<dbReference type="CDD" id="cd01395">
    <property type="entry name" value="HMT_MBD"/>
    <property type="match status" value="1"/>
</dbReference>